<evidence type="ECO:0000313" key="5">
    <source>
        <dbReference type="Proteomes" id="UP000325811"/>
    </source>
</evidence>
<evidence type="ECO:0000256" key="1">
    <source>
        <dbReference type="ARBA" id="ARBA00006745"/>
    </source>
</evidence>
<dbReference type="InterPro" id="IPR011059">
    <property type="entry name" value="Metal-dep_hydrolase_composite"/>
</dbReference>
<sequence length="498" mass="53368">MPLNAFECIGDELRLELMTTHHTTPSTLIRNAAAIMTGGRGSADDPARANGPDIRIAGDTIEAIGALTPRPGEAIVDATDCVIYPAWVNTHHHLFQSLLKGDTAGLDATLTPWLAATPYRFRALFDERRFRLAARIGLIELARSGCATVADHNYVYYPDMPFDSSAILFEEAQKLGLRFVLLRGGATRTRQLEAELPSALRPETLDAYIADVERLAARYHDASPRAMQRVVMAPTTVLYSISPAEMRETAAVARGLGLRLHSHLSETVGYQDSAHALYRQSPVAFCGEHDWLGSDVWYAHLVKVDADEIALLAQTGTGVAHCPQSNGRLGSGICPVREMADAGVPVSIGVDGAASNEAADMISEVHMTWLAQRARLGMMAQPAFRGGSFEGGASAASVADVIHWGTAGGARIMGLDEVGRIAVGFAADLAVYRLDDPRYFGLHDPAIGPVASGGRPSLAALFSAGKRVVADDQIDGVDLRELAREARAAVRELLEEVV</sequence>
<reference evidence="4 5" key="1">
    <citation type="submission" date="2019-08" db="EMBL/GenBank/DDBJ databases">
        <authorList>
            <person name="Herpell B J."/>
        </authorList>
    </citation>
    <scope>NUCLEOTIDE SEQUENCE [LARGE SCALE GENOMIC DNA]</scope>
    <source>
        <strain evidence="5">Msb3</strain>
    </source>
</reference>
<dbReference type="InterPro" id="IPR006680">
    <property type="entry name" value="Amidohydro-rel"/>
</dbReference>
<dbReference type="Proteomes" id="UP000325811">
    <property type="component" value="Chromosome I"/>
</dbReference>
<dbReference type="PANTHER" id="PTHR43794">
    <property type="entry name" value="AMINOHYDROLASE SSNA-RELATED"/>
    <property type="match status" value="1"/>
</dbReference>
<comment type="similarity">
    <text evidence="1">Belongs to the metallo-dependent hydrolases superfamily. ATZ/TRZ family.</text>
</comment>
<dbReference type="InterPro" id="IPR032466">
    <property type="entry name" value="Metal_Hydrolase"/>
</dbReference>
<dbReference type="SUPFAM" id="SSF51556">
    <property type="entry name" value="Metallo-dependent hydrolases"/>
    <property type="match status" value="1"/>
</dbReference>
<dbReference type="NCBIfam" id="NF009059">
    <property type="entry name" value="PRK12393.1"/>
    <property type="match status" value="1"/>
</dbReference>
<dbReference type="GO" id="GO:0016810">
    <property type="term" value="F:hydrolase activity, acting on carbon-nitrogen (but not peptide) bonds"/>
    <property type="evidence" value="ECO:0007669"/>
    <property type="project" value="InterPro"/>
</dbReference>
<feature type="domain" description="Amidohydrolase-related" evidence="3">
    <location>
        <begin position="82"/>
        <end position="444"/>
    </location>
</feature>
<proteinExistence type="inferred from homology"/>
<dbReference type="Pfam" id="PF01979">
    <property type="entry name" value="Amidohydro_1"/>
    <property type="match status" value="1"/>
</dbReference>
<dbReference type="AlphaFoldDB" id="A0A5Q4YTA1"/>
<dbReference type="Gene3D" id="2.30.40.10">
    <property type="entry name" value="Urease, subunit C, domain 1"/>
    <property type="match status" value="2"/>
</dbReference>
<dbReference type="CDD" id="cd01298">
    <property type="entry name" value="ATZ_TRZ_like"/>
    <property type="match status" value="1"/>
</dbReference>
<evidence type="ECO:0000313" key="4">
    <source>
        <dbReference type="EMBL" id="VVD28779.1"/>
    </source>
</evidence>
<keyword evidence="2 4" id="KW-0378">Hydrolase</keyword>
<gene>
    <name evidence="4" type="ORF">PDMSB3_2323</name>
</gene>
<dbReference type="EMBL" id="LR699553">
    <property type="protein sequence ID" value="VVD28779.1"/>
    <property type="molecule type" value="Genomic_DNA"/>
</dbReference>
<evidence type="ECO:0000259" key="3">
    <source>
        <dbReference type="Pfam" id="PF01979"/>
    </source>
</evidence>
<dbReference type="PANTHER" id="PTHR43794:SF11">
    <property type="entry name" value="AMIDOHYDROLASE-RELATED DOMAIN-CONTAINING PROTEIN"/>
    <property type="match status" value="1"/>
</dbReference>
<dbReference type="SUPFAM" id="SSF51338">
    <property type="entry name" value="Composite domain of metallo-dependent hydrolases"/>
    <property type="match status" value="1"/>
</dbReference>
<evidence type="ECO:0000256" key="2">
    <source>
        <dbReference type="ARBA" id="ARBA00022801"/>
    </source>
</evidence>
<dbReference type="Gene3D" id="3.20.20.140">
    <property type="entry name" value="Metal-dependent hydrolases"/>
    <property type="match status" value="1"/>
</dbReference>
<name>A0A5Q4YTA1_9BURK</name>
<keyword evidence="5" id="KW-1185">Reference proteome</keyword>
<organism evidence="4 5">
    <name type="scientific">Paraburkholderia dioscoreae</name>
    <dbReference type="NCBI Taxonomy" id="2604047"/>
    <lineage>
        <taxon>Bacteria</taxon>
        <taxon>Pseudomonadati</taxon>
        <taxon>Pseudomonadota</taxon>
        <taxon>Betaproteobacteria</taxon>
        <taxon>Burkholderiales</taxon>
        <taxon>Burkholderiaceae</taxon>
        <taxon>Paraburkholderia</taxon>
    </lineage>
</organism>
<protein>
    <submittedName>
        <fullName evidence="4">Putative hydrolase protein</fullName>
    </submittedName>
</protein>
<dbReference type="InterPro" id="IPR050287">
    <property type="entry name" value="MTA/SAH_deaminase"/>
</dbReference>
<dbReference type="KEGG" id="pdio:PDMSB3_2323"/>
<accession>A0A5Q4YTA1</accession>